<sequence length="213" mass="23130">MADEEAVMEESISPAQSPLVSVTFQRNVRRKEKFLEAEPKALGITEIGLSLYTIICLGVLRGKGLSNPHSDIPIFIASLLIIIAGNVALAAQNLHLPTLRACLGMQILACCASIVNIICTLVKMGEGSHQCWYLHSVKYQDVCHQVEYIYFHFYGGGVLVQATLLAISVSLMAYCCKVVNCCGPAPKMPVIMVQTPQQPESSSVNDQTSTQDS</sequence>
<feature type="transmembrane region" description="Helical" evidence="1">
    <location>
        <begin position="72"/>
        <end position="91"/>
    </location>
</feature>
<dbReference type="AlphaFoldDB" id="A0A1A7XVE2"/>
<feature type="transmembrane region" description="Helical" evidence="1">
    <location>
        <begin position="103"/>
        <end position="122"/>
    </location>
</feature>
<dbReference type="EMBL" id="HADW01020697">
    <property type="protein sequence ID" value="SBP22097.1"/>
    <property type="molecule type" value="Transcribed_RNA"/>
</dbReference>
<organism evidence="2">
    <name type="scientific">Iconisemion striatum</name>
    <dbReference type="NCBI Taxonomy" id="60296"/>
    <lineage>
        <taxon>Eukaryota</taxon>
        <taxon>Metazoa</taxon>
        <taxon>Chordata</taxon>
        <taxon>Craniata</taxon>
        <taxon>Vertebrata</taxon>
        <taxon>Euteleostomi</taxon>
        <taxon>Actinopterygii</taxon>
        <taxon>Neopterygii</taxon>
        <taxon>Teleostei</taxon>
        <taxon>Neoteleostei</taxon>
        <taxon>Acanthomorphata</taxon>
        <taxon>Ovalentaria</taxon>
        <taxon>Atherinomorphae</taxon>
        <taxon>Cyprinodontiformes</taxon>
        <taxon>Nothobranchiidae</taxon>
        <taxon>Iconisemion</taxon>
    </lineage>
</organism>
<evidence type="ECO:0000313" key="2">
    <source>
        <dbReference type="EMBL" id="SBP22097.1"/>
    </source>
</evidence>
<feature type="transmembrane region" description="Helical" evidence="1">
    <location>
        <begin position="41"/>
        <end position="60"/>
    </location>
</feature>
<name>A0A1A7XVE2_9TELE</name>
<gene>
    <name evidence="2" type="primary">Nfu_g_1_022535</name>
</gene>
<feature type="transmembrane region" description="Helical" evidence="1">
    <location>
        <begin position="148"/>
        <end position="174"/>
    </location>
</feature>
<keyword evidence="1" id="KW-1133">Transmembrane helix</keyword>
<accession>A0A1A7XVE2</accession>
<protein>
    <recommendedName>
        <fullName evidence="3">Membrane-spanning 4-domains subfamily A member 4A-like</fullName>
    </recommendedName>
</protein>
<reference evidence="2" key="2">
    <citation type="submission" date="2016-06" db="EMBL/GenBank/DDBJ databases">
        <title>The genome of a short-lived fish provides insights into sex chromosome evolution and the genetic control of aging.</title>
        <authorList>
            <person name="Reichwald K."/>
            <person name="Felder M."/>
            <person name="Petzold A."/>
            <person name="Koch P."/>
            <person name="Groth M."/>
            <person name="Platzer M."/>
        </authorList>
    </citation>
    <scope>NUCLEOTIDE SEQUENCE</scope>
    <source>
        <tissue evidence="2">Brain</tissue>
    </source>
</reference>
<evidence type="ECO:0008006" key="3">
    <source>
        <dbReference type="Google" id="ProtNLM"/>
    </source>
</evidence>
<keyword evidence="1" id="KW-0472">Membrane</keyword>
<reference evidence="2" key="1">
    <citation type="submission" date="2016-05" db="EMBL/GenBank/DDBJ databases">
        <authorList>
            <person name="Lavstsen T."/>
            <person name="Jespersen J.S."/>
        </authorList>
    </citation>
    <scope>NUCLEOTIDE SEQUENCE</scope>
    <source>
        <tissue evidence="2">Brain</tissue>
    </source>
</reference>
<proteinExistence type="predicted"/>
<evidence type="ECO:0000256" key="1">
    <source>
        <dbReference type="SAM" id="Phobius"/>
    </source>
</evidence>
<keyword evidence="1" id="KW-0812">Transmembrane</keyword>